<evidence type="ECO:0000256" key="3">
    <source>
        <dbReference type="ARBA" id="ARBA00022827"/>
    </source>
</evidence>
<keyword evidence="4" id="KW-0560">Oxidoreductase</keyword>
<dbReference type="InterPro" id="IPR023753">
    <property type="entry name" value="FAD/NAD-binding_dom"/>
</dbReference>
<organism evidence="6 7">
    <name type="scientific">Longimonas halophila</name>
    <dbReference type="NCBI Taxonomy" id="1469170"/>
    <lineage>
        <taxon>Bacteria</taxon>
        <taxon>Pseudomonadati</taxon>
        <taxon>Rhodothermota</taxon>
        <taxon>Rhodothermia</taxon>
        <taxon>Rhodothermales</taxon>
        <taxon>Salisaetaceae</taxon>
        <taxon>Longimonas</taxon>
    </lineage>
</organism>
<proteinExistence type="predicted"/>
<protein>
    <submittedName>
        <fullName evidence="6">Pyridine nucleotide-disulfide oxidoreductase</fullName>
    </submittedName>
</protein>
<comment type="cofactor">
    <cofactor evidence="1">
        <name>FAD</name>
        <dbReference type="ChEBI" id="CHEBI:57692"/>
    </cofactor>
</comment>
<evidence type="ECO:0000256" key="4">
    <source>
        <dbReference type="ARBA" id="ARBA00023002"/>
    </source>
</evidence>
<dbReference type="Proteomes" id="UP000221024">
    <property type="component" value="Unassembled WGS sequence"/>
</dbReference>
<keyword evidence="7" id="KW-1185">Reference proteome</keyword>
<accession>A0A2H3NNX9</accession>
<gene>
    <name evidence="6" type="ORF">CRI93_03020</name>
</gene>
<dbReference type="SUPFAM" id="SSF51905">
    <property type="entry name" value="FAD/NAD(P)-binding domain"/>
    <property type="match status" value="2"/>
</dbReference>
<dbReference type="OrthoDB" id="9772934at2"/>
<name>A0A2H3NNX9_9BACT</name>
<dbReference type="GO" id="GO:0019646">
    <property type="term" value="P:aerobic electron transport chain"/>
    <property type="evidence" value="ECO:0007669"/>
    <property type="project" value="TreeGrafter"/>
</dbReference>
<feature type="domain" description="FAD/NAD(P)-binding" evidence="5">
    <location>
        <begin position="10"/>
        <end position="307"/>
    </location>
</feature>
<dbReference type="PRINTS" id="PR00368">
    <property type="entry name" value="FADPNR"/>
</dbReference>
<evidence type="ECO:0000256" key="1">
    <source>
        <dbReference type="ARBA" id="ARBA00001974"/>
    </source>
</evidence>
<dbReference type="InterPro" id="IPR036188">
    <property type="entry name" value="FAD/NAD-bd_sf"/>
</dbReference>
<dbReference type="PANTHER" id="PTHR42913">
    <property type="entry name" value="APOPTOSIS-INDUCING FACTOR 1"/>
    <property type="match status" value="1"/>
</dbReference>
<evidence type="ECO:0000313" key="6">
    <source>
        <dbReference type="EMBL" id="PEN08744.1"/>
    </source>
</evidence>
<reference evidence="6 7" key="1">
    <citation type="submission" date="2017-10" db="EMBL/GenBank/DDBJ databases">
        <title>Draft genome of Longimonas halophila.</title>
        <authorList>
            <person name="Goh K.M."/>
            <person name="Shamsir M.S."/>
            <person name="Lim S.W."/>
        </authorList>
    </citation>
    <scope>NUCLEOTIDE SEQUENCE [LARGE SCALE GENOMIC DNA]</scope>
    <source>
        <strain evidence="6 7">KCTC 42399</strain>
    </source>
</reference>
<dbReference type="InterPro" id="IPR051169">
    <property type="entry name" value="NADH-Q_oxidoreductase"/>
</dbReference>
<keyword evidence="3" id="KW-0274">FAD</keyword>
<dbReference type="EMBL" id="PDEP01000002">
    <property type="protein sequence ID" value="PEN08744.1"/>
    <property type="molecule type" value="Genomic_DNA"/>
</dbReference>
<evidence type="ECO:0000256" key="2">
    <source>
        <dbReference type="ARBA" id="ARBA00022630"/>
    </source>
</evidence>
<dbReference type="AlphaFoldDB" id="A0A2H3NNX9"/>
<dbReference type="GO" id="GO:0003955">
    <property type="term" value="F:NAD(P)H dehydrogenase (quinone) activity"/>
    <property type="evidence" value="ECO:0007669"/>
    <property type="project" value="TreeGrafter"/>
</dbReference>
<sequence length="408" mass="44691">MQNGYASVHLLLIGGGHASVALFERAVAWRKRGIDITMVSDHPHLYYSGMVPEHLGGVYGEDEVRIDLKGWCQHTGITWHRGRVVRMDPTARTATTAYGTTLPYDVAVVDVGASNPTPPEGSAQITGTKPMHQIARLEAWLRTLPERTSQQHVVIAGGGAAGTELALNIQARIRRTAPRTCTITVVEPADRLIPLFPEGSSQRVADLFARQGGRLYTGARVQHRPPDRVVLDNGTRLPCTQLVWATGSVGPPLWQCTPFSCTDQGFVKVIDSLQIPSAPRVFAAGDCAAVDGYADLPRIGVHAVKQGPVLAENVDHMLKHLRNGNPPERAYHSAGLRAFKPYPVAPLILSTGTEQGLWRAGPVWWMRPAALRMKHLVDLRWMNRYRLPHQSTWSPLSAAHARSAQHPA</sequence>
<dbReference type="Gene3D" id="3.50.50.100">
    <property type="match status" value="1"/>
</dbReference>
<evidence type="ECO:0000313" key="7">
    <source>
        <dbReference type="Proteomes" id="UP000221024"/>
    </source>
</evidence>
<evidence type="ECO:0000259" key="5">
    <source>
        <dbReference type="Pfam" id="PF07992"/>
    </source>
</evidence>
<keyword evidence="2" id="KW-0285">Flavoprotein</keyword>
<comment type="caution">
    <text evidence="6">The sequence shown here is derived from an EMBL/GenBank/DDBJ whole genome shotgun (WGS) entry which is preliminary data.</text>
</comment>
<dbReference type="Pfam" id="PF07992">
    <property type="entry name" value="Pyr_redox_2"/>
    <property type="match status" value="1"/>
</dbReference>
<dbReference type="PANTHER" id="PTHR42913:SF9">
    <property type="entry name" value="SLR1591 PROTEIN"/>
    <property type="match status" value="1"/>
</dbReference>